<dbReference type="GO" id="GO:0016747">
    <property type="term" value="F:acyltransferase activity, transferring groups other than amino-acyl groups"/>
    <property type="evidence" value="ECO:0007669"/>
    <property type="project" value="InterPro"/>
</dbReference>
<organism evidence="2 3">
    <name type="scientific">Aequorivita aquimaris</name>
    <dbReference type="NCBI Taxonomy" id="1548749"/>
    <lineage>
        <taxon>Bacteria</taxon>
        <taxon>Pseudomonadati</taxon>
        <taxon>Bacteroidota</taxon>
        <taxon>Flavobacteriia</taxon>
        <taxon>Flavobacteriales</taxon>
        <taxon>Flavobacteriaceae</taxon>
        <taxon>Aequorivita</taxon>
    </lineage>
</organism>
<dbReference type="InterPro" id="IPR016181">
    <property type="entry name" value="Acyl_CoA_acyltransferase"/>
</dbReference>
<dbReference type="Proteomes" id="UP000070138">
    <property type="component" value="Unassembled WGS sequence"/>
</dbReference>
<dbReference type="PANTHER" id="PTHR43792">
    <property type="entry name" value="GNAT FAMILY, PUTATIVE (AFU_ORTHOLOGUE AFUA_3G00765)-RELATED-RELATED"/>
    <property type="match status" value="1"/>
</dbReference>
<dbReference type="EMBL" id="JRWG01000003">
    <property type="protein sequence ID" value="KXO00066.1"/>
    <property type="molecule type" value="Genomic_DNA"/>
</dbReference>
<dbReference type="PATRIC" id="fig|1548749.3.peg.1317"/>
<dbReference type="InterPro" id="IPR000182">
    <property type="entry name" value="GNAT_dom"/>
</dbReference>
<dbReference type="STRING" id="1548749.LS48_06215"/>
<dbReference type="InterPro" id="IPR051531">
    <property type="entry name" value="N-acetyltransferase"/>
</dbReference>
<accession>A0A137RIQ6</accession>
<dbReference type="Pfam" id="PF13302">
    <property type="entry name" value="Acetyltransf_3"/>
    <property type="match status" value="1"/>
</dbReference>
<reference evidence="3" key="1">
    <citation type="submission" date="2014-10" db="EMBL/GenBank/DDBJ databases">
        <title>Genome sequencing of Vitellibacter sp. D-24.</title>
        <authorList>
            <person name="Thevarajoo S."/>
            <person name="Selvaratnam C."/>
            <person name="Goh K.M."/>
            <person name="Chong C.S."/>
        </authorList>
    </citation>
    <scope>NUCLEOTIDE SEQUENCE [LARGE SCALE GENOMIC DNA]</scope>
    <source>
        <strain evidence="3">D-24</strain>
    </source>
</reference>
<dbReference type="AlphaFoldDB" id="A0A137RIQ6"/>
<protein>
    <submittedName>
        <fullName evidence="2">GCN5 family acetyltransferase</fullName>
    </submittedName>
</protein>
<dbReference type="SUPFAM" id="SSF55729">
    <property type="entry name" value="Acyl-CoA N-acyltransferases (Nat)"/>
    <property type="match status" value="1"/>
</dbReference>
<keyword evidence="3" id="KW-1185">Reference proteome</keyword>
<feature type="domain" description="N-acetyltransferase" evidence="1">
    <location>
        <begin position="11"/>
        <end position="177"/>
    </location>
</feature>
<evidence type="ECO:0000313" key="3">
    <source>
        <dbReference type="Proteomes" id="UP000070138"/>
    </source>
</evidence>
<dbReference type="PROSITE" id="PS51186">
    <property type="entry name" value="GNAT"/>
    <property type="match status" value="1"/>
</dbReference>
<proteinExistence type="predicted"/>
<dbReference type="RefSeq" id="WP_062621080.1">
    <property type="nucleotide sequence ID" value="NZ_JRWG01000003.1"/>
</dbReference>
<dbReference type="Gene3D" id="3.40.630.30">
    <property type="match status" value="1"/>
</dbReference>
<reference evidence="2 3" key="2">
    <citation type="journal article" date="2016" name="Int. J. Syst. Evol. Microbiol.">
        <title>Vitellibacter aquimaris sp. nov., a marine bacterium isolated from seawater.</title>
        <authorList>
            <person name="Thevarajoo S."/>
            <person name="Selvaratnam C."/>
            <person name="Goh K.M."/>
            <person name="Hong K.W."/>
            <person name="Chan X.Y."/>
            <person name="Chan K.G."/>
            <person name="Chong C.S."/>
        </authorList>
    </citation>
    <scope>NUCLEOTIDE SEQUENCE [LARGE SCALE GENOMIC DNA]</scope>
    <source>
        <strain evidence="2 3">D-24</strain>
    </source>
</reference>
<keyword evidence="2" id="KW-0808">Transferase</keyword>
<evidence type="ECO:0000259" key="1">
    <source>
        <dbReference type="PROSITE" id="PS51186"/>
    </source>
</evidence>
<dbReference type="PANTHER" id="PTHR43792:SF1">
    <property type="entry name" value="N-ACETYLTRANSFERASE DOMAIN-CONTAINING PROTEIN"/>
    <property type="match status" value="1"/>
</dbReference>
<comment type="caution">
    <text evidence="2">The sequence shown here is derived from an EMBL/GenBank/DDBJ whole genome shotgun (WGS) entry which is preliminary data.</text>
</comment>
<sequence length="189" mass="21993">MKKLKINTPRLIIRSLKMSDLLEFHFYRSNPQVTKYQGSGVLTMAQAKMFIDEQVGKKFGQPGQWVQYGIENKQTEKIIGDCAIKLEQNDIRIAEIGITISHPEQQKGYAKETMLGILNFLFTINDFHRVKETVDVENIASIKLLESIGFKKEGHFVENIFFNGKWGSEYQYAMLRNEWESLYSKKLYL</sequence>
<gene>
    <name evidence="2" type="ORF">LS48_06215</name>
</gene>
<evidence type="ECO:0000313" key="2">
    <source>
        <dbReference type="EMBL" id="KXO00066.1"/>
    </source>
</evidence>
<dbReference type="OrthoDB" id="9811523at2"/>
<name>A0A137RIQ6_9FLAO</name>